<feature type="domain" description="Clp R" evidence="9">
    <location>
        <begin position="1"/>
        <end position="147"/>
    </location>
</feature>
<sequence>MPSFSTTLEQAIHSALAMANARNHELATLEHLLLALIEEPDAAKVMKACSVDLDELRKTLTDFIDEELSTLVTDIDGSEAVPTAAFQRVIQRAAIHVQSSGRTEVTGANVLVAIFAERESNAAYFLQQQEMTRYDAVNFIAHGVAKDPAFGEGRPITGAEDLSEAEQPETTEEAQDKESALAKYCVDLNTKATKGDIDPLIGRAHEVERCIQVLCRRRKNNPLLVGDPGVGKTAIAEGLAAKIVAGETPEVLSKATIYSLDMGALLAGTRYRGDFEERLKAVMQELEDHPDAVLFIDEIHTVIGAGATSGGAMDASNLLKPALQGGKLRCMGSTTYKEFRQHFEKDRALSRRFQKIDVNEPSVDDAVKILKGLKPYFEKHHDIKYTTDAIKTAVELSARYINDRKLPDKAIDVIDEAGAAQHLVAESKRRKTIGVKEIEDVIAKIARIPPKTVSKDDAEVLKDLEPALKRVVFGQDKAIEALSSAIKLARAGLREPEKPIGNYLFAGPTGVGKTEVAKQLADTLGVELTRFDMSEYMEKHSVSRLIGAPPGYVGFDQGGMLTDAVDQNPHCVLLLDEIEKAHPDVFNILLQVMDHGKLTDHNGRTTDFRNVVLIMTSNAGAAEQAKAAIGFGRDRREGEDTAAIERTFTPEFRNRLDAVISFAPLGKEVILQVVEKFVLQLEAQLMDRNVHIELTRAAAEWLADKGYDDKMGARPLGRVIQEHIKKPLAEELLFGKLAKGGLVKVGIKAGELELRIEEPKAKQLSSKKPPLLTAD</sequence>
<accession>A0A917AN16</accession>
<dbReference type="InterPro" id="IPR001270">
    <property type="entry name" value="ClpA/B"/>
</dbReference>
<dbReference type="Pfam" id="PF07724">
    <property type="entry name" value="AAA_2"/>
    <property type="match status" value="1"/>
</dbReference>
<dbReference type="AlphaFoldDB" id="A0A917AN16"/>
<dbReference type="InterPro" id="IPR041546">
    <property type="entry name" value="ClpA/ClpB_AAA_lid"/>
</dbReference>
<dbReference type="GO" id="GO:0005737">
    <property type="term" value="C:cytoplasm"/>
    <property type="evidence" value="ECO:0007669"/>
    <property type="project" value="TreeGrafter"/>
</dbReference>
<reference evidence="10" key="1">
    <citation type="journal article" date="2014" name="Int. J. Syst. Evol. Microbiol.">
        <title>Complete genome sequence of Corynebacterium casei LMG S-19264T (=DSM 44701T), isolated from a smear-ripened cheese.</title>
        <authorList>
            <consortium name="US DOE Joint Genome Institute (JGI-PGF)"/>
            <person name="Walter F."/>
            <person name="Albersmeier A."/>
            <person name="Kalinowski J."/>
            <person name="Ruckert C."/>
        </authorList>
    </citation>
    <scope>NUCLEOTIDE SEQUENCE</scope>
    <source>
        <strain evidence="10">CGMCC 1.16012</strain>
    </source>
</reference>
<dbReference type="InterPro" id="IPR018368">
    <property type="entry name" value="ClpA/B_CS1"/>
</dbReference>
<evidence type="ECO:0000313" key="10">
    <source>
        <dbReference type="EMBL" id="GGE59397.1"/>
    </source>
</evidence>
<dbReference type="PROSITE" id="PS00870">
    <property type="entry name" value="CLPAB_1"/>
    <property type="match status" value="1"/>
</dbReference>
<dbReference type="InterPro" id="IPR019489">
    <property type="entry name" value="Clp_ATPase_C"/>
</dbReference>
<dbReference type="Proteomes" id="UP000606730">
    <property type="component" value="Unassembled WGS sequence"/>
</dbReference>
<dbReference type="Gene3D" id="1.10.1780.10">
    <property type="entry name" value="Clp, N-terminal domain"/>
    <property type="match status" value="1"/>
</dbReference>
<dbReference type="GO" id="GO:0008233">
    <property type="term" value="F:peptidase activity"/>
    <property type="evidence" value="ECO:0007669"/>
    <property type="project" value="UniProtKB-KW"/>
</dbReference>
<keyword evidence="2 6" id="KW-0677">Repeat</keyword>
<dbReference type="Gene3D" id="3.40.50.300">
    <property type="entry name" value="P-loop containing nucleotide triphosphate hydrolases"/>
    <property type="match status" value="2"/>
</dbReference>
<evidence type="ECO:0000256" key="3">
    <source>
        <dbReference type="ARBA" id="ARBA00022741"/>
    </source>
</evidence>
<protein>
    <submittedName>
        <fullName evidence="10">ATP-dependent Clp protease ATP-binding subunit ClpA</fullName>
    </submittedName>
</protein>
<dbReference type="InterPro" id="IPR036628">
    <property type="entry name" value="Clp_N_dom_sf"/>
</dbReference>
<dbReference type="RefSeq" id="WP_095594740.1">
    <property type="nucleotide sequence ID" value="NZ_BMKN01000002.1"/>
</dbReference>
<dbReference type="SMART" id="SM01086">
    <property type="entry name" value="ClpB_D2-small"/>
    <property type="match status" value="1"/>
</dbReference>
<keyword evidence="11" id="KW-1185">Reference proteome</keyword>
<dbReference type="FunFam" id="3.40.50.300:FF:000010">
    <property type="entry name" value="Chaperone clpB 1, putative"/>
    <property type="match status" value="1"/>
</dbReference>
<dbReference type="NCBIfam" id="TIGR02639">
    <property type="entry name" value="ClpA"/>
    <property type="match status" value="1"/>
</dbReference>
<dbReference type="OrthoDB" id="9803641at2"/>
<dbReference type="SMART" id="SM00382">
    <property type="entry name" value="AAA"/>
    <property type="match status" value="2"/>
</dbReference>
<name>A0A917AN16_9RHOB</name>
<dbReference type="Pfam" id="PF02861">
    <property type="entry name" value="Clp_N"/>
    <property type="match status" value="1"/>
</dbReference>
<dbReference type="InterPro" id="IPR027417">
    <property type="entry name" value="P-loop_NTPase"/>
</dbReference>
<keyword evidence="3 7" id="KW-0547">Nucleotide-binding</keyword>
<dbReference type="PANTHER" id="PTHR11638:SF111">
    <property type="entry name" value="ATP-DEPENDENT CLP PROTEASE ATP-BINDING SUBUNIT CLPA"/>
    <property type="match status" value="1"/>
</dbReference>
<evidence type="ECO:0000256" key="8">
    <source>
        <dbReference type="SAM" id="MobiDB-lite"/>
    </source>
</evidence>
<dbReference type="Pfam" id="PF10431">
    <property type="entry name" value="ClpB_D2-small"/>
    <property type="match status" value="1"/>
</dbReference>
<feature type="region of interest" description="Disordered" evidence="8">
    <location>
        <begin position="150"/>
        <end position="176"/>
    </location>
</feature>
<evidence type="ECO:0000259" key="9">
    <source>
        <dbReference type="PROSITE" id="PS51903"/>
    </source>
</evidence>
<dbReference type="PANTHER" id="PTHR11638">
    <property type="entry name" value="ATP-DEPENDENT CLP PROTEASE"/>
    <property type="match status" value="1"/>
</dbReference>
<keyword evidence="10" id="KW-0378">Hydrolase</keyword>
<evidence type="ECO:0000313" key="11">
    <source>
        <dbReference type="Proteomes" id="UP000606730"/>
    </source>
</evidence>
<comment type="similarity">
    <text evidence="1 7">Belongs to the ClpA/ClpB family.</text>
</comment>
<dbReference type="InterPro" id="IPR004176">
    <property type="entry name" value="Clp_R_N"/>
</dbReference>
<keyword evidence="5 7" id="KW-0143">Chaperone</keyword>
<dbReference type="Pfam" id="PF00004">
    <property type="entry name" value="AAA"/>
    <property type="match status" value="1"/>
</dbReference>
<dbReference type="EMBL" id="BMKN01000002">
    <property type="protein sequence ID" value="GGE59397.1"/>
    <property type="molecule type" value="Genomic_DNA"/>
</dbReference>
<dbReference type="PROSITE" id="PS51903">
    <property type="entry name" value="CLP_R"/>
    <property type="match status" value="1"/>
</dbReference>
<keyword evidence="10" id="KW-0645">Protease</keyword>
<dbReference type="GO" id="GO:0006508">
    <property type="term" value="P:proteolysis"/>
    <property type="evidence" value="ECO:0007669"/>
    <property type="project" value="UniProtKB-KW"/>
</dbReference>
<keyword evidence="4 7" id="KW-0067">ATP-binding</keyword>
<dbReference type="InterPro" id="IPR050130">
    <property type="entry name" value="ClpA_ClpB"/>
</dbReference>
<dbReference type="FunFam" id="3.40.50.300:FF:000025">
    <property type="entry name" value="ATP-dependent Clp protease subunit"/>
    <property type="match status" value="1"/>
</dbReference>
<evidence type="ECO:0000256" key="2">
    <source>
        <dbReference type="ARBA" id="ARBA00022737"/>
    </source>
</evidence>
<dbReference type="CDD" id="cd00009">
    <property type="entry name" value="AAA"/>
    <property type="match status" value="1"/>
</dbReference>
<feature type="compositionally biased region" description="Acidic residues" evidence="8">
    <location>
        <begin position="161"/>
        <end position="173"/>
    </location>
</feature>
<evidence type="ECO:0000256" key="6">
    <source>
        <dbReference type="PROSITE-ProRule" id="PRU01251"/>
    </source>
</evidence>
<dbReference type="Pfam" id="PF17871">
    <property type="entry name" value="AAA_lid_9"/>
    <property type="match status" value="1"/>
</dbReference>
<dbReference type="GO" id="GO:0016887">
    <property type="term" value="F:ATP hydrolysis activity"/>
    <property type="evidence" value="ECO:0007669"/>
    <property type="project" value="InterPro"/>
</dbReference>
<dbReference type="GO" id="GO:0005524">
    <property type="term" value="F:ATP binding"/>
    <property type="evidence" value="ECO:0007669"/>
    <property type="project" value="UniProtKB-KW"/>
</dbReference>
<evidence type="ECO:0000256" key="5">
    <source>
        <dbReference type="ARBA" id="ARBA00023186"/>
    </source>
</evidence>
<dbReference type="SUPFAM" id="SSF81923">
    <property type="entry name" value="Double Clp-N motif"/>
    <property type="match status" value="1"/>
</dbReference>
<organism evidence="10 11">
    <name type="scientific">Actibacterium pelagium</name>
    <dbReference type="NCBI Taxonomy" id="2029103"/>
    <lineage>
        <taxon>Bacteria</taxon>
        <taxon>Pseudomonadati</taxon>
        <taxon>Pseudomonadota</taxon>
        <taxon>Alphaproteobacteria</taxon>
        <taxon>Rhodobacterales</taxon>
        <taxon>Roseobacteraceae</taxon>
        <taxon>Actibacterium</taxon>
    </lineage>
</organism>
<reference evidence="10" key="2">
    <citation type="submission" date="2020-09" db="EMBL/GenBank/DDBJ databases">
        <authorList>
            <person name="Sun Q."/>
            <person name="Zhou Y."/>
        </authorList>
    </citation>
    <scope>NUCLEOTIDE SEQUENCE</scope>
    <source>
        <strain evidence="10">CGMCC 1.16012</strain>
    </source>
</reference>
<evidence type="ECO:0000256" key="7">
    <source>
        <dbReference type="RuleBase" id="RU004432"/>
    </source>
</evidence>
<proteinExistence type="inferred from homology"/>
<evidence type="ECO:0000256" key="4">
    <source>
        <dbReference type="ARBA" id="ARBA00022840"/>
    </source>
</evidence>
<dbReference type="PROSITE" id="PS00871">
    <property type="entry name" value="CLPAB_2"/>
    <property type="match status" value="1"/>
</dbReference>
<dbReference type="Gene3D" id="1.10.8.60">
    <property type="match status" value="2"/>
</dbReference>
<dbReference type="GO" id="GO:0043335">
    <property type="term" value="P:protein unfolding"/>
    <property type="evidence" value="ECO:0007669"/>
    <property type="project" value="InterPro"/>
</dbReference>
<dbReference type="InterPro" id="IPR003959">
    <property type="entry name" value="ATPase_AAA_core"/>
</dbReference>
<comment type="caution">
    <text evidence="10">The sequence shown here is derived from an EMBL/GenBank/DDBJ whole genome shotgun (WGS) entry which is preliminary data.</text>
</comment>
<dbReference type="CDD" id="cd19499">
    <property type="entry name" value="RecA-like_ClpB_Hsp104-like"/>
    <property type="match status" value="1"/>
</dbReference>
<dbReference type="InterPro" id="IPR003593">
    <property type="entry name" value="AAA+_ATPase"/>
</dbReference>
<dbReference type="SUPFAM" id="SSF52540">
    <property type="entry name" value="P-loop containing nucleoside triphosphate hydrolases"/>
    <property type="match status" value="2"/>
</dbReference>
<dbReference type="GO" id="GO:0034605">
    <property type="term" value="P:cellular response to heat"/>
    <property type="evidence" value="ECO:0007669"/>
    <property type="project" value="TreeGrafter"/>
</dbReference>
<dbReference type="PRINTS" id="PR00300">
    <property type="entry name" value="CLPPROTEASEA"/>
</dbReference>
<gene>
    <name evidence="10" type="primary">clpA</name>
    <name evidence="10" type="ORF">GCM10011517_28860</name>
</gene>
<evidence type="ECO:0000256" key="1">
    <source>
        <dbReference type="ARBA" id="ARBA00008675"/>
    </source>
</evidence>
<dbReference type="InterPro" id="IPR013461">
    <property type="entry name" value="ClpA"/>
</dbReference>
<dbReference type="InterPro" id="IPR028299">
    <property type="entry name" value="ClpA/B_CS2"/>
</dbReference>